<evidence type="ECO:0000313" key="3">
    <source>
        <dbReference type="Proteomes" id="UP001589810"/>
    </source>
</evidence>
<reference evidence="2 3" key="1">
    <citation type="submission" date="2024-09" db="EMBL/GenBank/DDBJ databases">
        <authorList>
            <person name="Sun Q."/>
            <person name="Mori K."/>
        </authorList>
    </citation>
    <scope>NUCLEOTIDE SEQUENCE [LARGE SCALE GENOMIC DNA]</scope>
    <source>
        <strain evidence="2 3">TBRC 1432</strain>
    </source>
</reference>
<dbReference type="PROSITE" id="PS51257">
    <property type="entry name" value="PROKAR_LIPOPROTEIN"/>
    <property type="match status" value="1"/>
</dbReference>
<dbReference type="Proteomes" id="UP001589810">
    <property type="component" value="Unassembled WGS sequence"/>
</dbReference>
<name>A0ABV6N784_9PSEU</name>
<dbReference type="Pfam" id="PF10935">
    <property type="entry name" value="DUF2637"/>
    <property type="match status" value="1"/>
</dbReference>
<feature type="transmembrane region" description="Helical" evidence="1">
    <location>
        <begin position="12"/>
        <end position="34"/>
    </location>
</feature>
<feature type="transmembrane region" description="Helical" evidence="1">
    <location>
        <begin position="54"/>
        <end position="74"/>
    </location>
</feature>
<evidence type="ECO:0000313" key="2">
    <source>
        <dbReference type="EMBL" id="MFC0547876.1"/>
    </source>
</evidence>
<keyword evidence="1" id="KW-1133">Transmembrane helix</keyword>
<sequence length="303" mass="33054">MNVPDRTQRLSRCQIVVIVFAIVLGLALACYGAAGSYETIREQADQRGLPLPFLVPVGIDGGLIGAVVLDLLLAWTAQPLGWLRQLSRVLTVGTVVANAVAGWPDLVAVGLHAAAPVMLLAMVEAGRAALLRRLGVARSNSLDPIPTFRWLLSPSRTWLLWRRMTLWQVTSYHAALDAELTLRRAVAQLRVRYGRPWARCVPADLVWMLRSGVFLDEAYATVAALTSGPDTAPLVGEVAGPVGDVEFQQDTPARVDQDQLDEVVQLNQRHWAHHGRPVSAETVRKHLGIGAEKAADRDALRNL</sequence>
<keyword evidence="1" id="KW-0472">Membrane</keyword>
<proteinExistence type="predicted"/>
<comment type="caution">
    <text evidence="2">The sequence shown here is derived from an EMBL/GenBank/DDBJ whole genome shotgun (WGS) entry which is preliminary data.</text>
</comment>
<dbReference type="RefSeq" id="WP_273938280.1">
    <property type="nucleotide sequence ID" value="NZ_CP097263.1"/>
</dbReference>
<dbReference type="EMBL" id="JBHLUD010000015">
    <property type="protein sequence ID" value="MFC0547876.1"/>
    <property type="molecule type" value="Genomic_DNA"/>
</dbReference>
<keyword evidence="1" id="KW-0812">Transmembrane</keyword>
<evidence type="ECO:0000256" key="1">
    <source>
        <dbReference type="SAM" id="Phobius"/>
    </source>
</evidence>
<keyword evidence="3" id="KW-1185">Reference proteome</keyword>
<dbReference type="InterPro" id="IPR021235">
    <property type="entry name" value="DUF2637"/>
</dbReference>
<accession>A0ABV6N784</accession>
<feature type="transmembrane region" description="Helical" evidence="1">
    <location>
        <begin position="86"/>
        <end position="103"/>
    </location>
</feature>
<protein>
    <submittedName>
        <fullName evidence="2">DUF2637 domain-containing protein</fullName>
    </submittedName>
</protein>
<gene>
    <name evidence="2" type="ORF">ACFFH7_40670</name>
</gene>
<organism evidence="2 3">
    <name type="scientific">Kutzneria chonburiensis</name>
    <dbReference type="NCBI Taxonomy" id="1483604"/>
    <lineage>
        <taxon>Bacteria</taxon>
        <taxon>Bacillati</taxon>
        <taxon>Actinomycetota</taxon>
        <taxon>Actinomycetes</taxon>
        <taxon>Pseudonocardiales</taxon>
        <taxon>Pseudonocardiaceae</taxon>
        <taxon>Kutzneria</taxon>
    </lineage>
</organism>